<evidence type="ECO:0000256" key="1">
    <source>
        <dbReference type="SAM" id="MobiDB-lite"/>
    </source>
</evidence>
<evidence type="ECO:0000313" key="2">
    <source>
        <dbReference type="EMBL" id="PLW31830.1"/>
    </source>
</evidence>
<accession>A0A2N5U252</accession>
<feature type="compositionally biased region" description="Pro residues" evidence="1">
    <location>
        <begin position="1"/>
        <end position="14"/>
    </location>
</feature>
<feature type="compositionally biased region" description="Low complexity" evidence="1">
    <location>
        <begin position="100"/>
        <end position="111"/>
    </location>
</feature>
<dbReference type="Proteomes" id="UP000235392">
    <property type="component" value="Unassembled WGS sequence"/>
</dbReference>
<reference evidence="2 3" key="1">
    <citation type="submission" date="2017-11" db="EMBL/GenBank/DDBJ databases">
        <title>De novo assembly and phasing of dikaryotic genomes from two isolates of Puccinia coronata f. sp. avenae, the causal agent of oat crown rust.</title>
        <authorList>
            <person name="Miller M.E."/>
            <person name="Zhang Y."/>
            <person name="Omidvar V."/>
            <person name="Sperschneider J."/>
            <person name="Schwessinger B."/>
            <person name="Raley C."/>
            <person name="Palmer J.M."/>
            <person name="Garnica D."/>
            <person name="Upadhyaya N."/>
            <person name="Rathjen J."/>
            <person name="Taylor J.M."/>
            <person name="Park R.F."/>
            <person name="Dodds P.N."/>
            <person name="Hirsch C.D."/>
            <person name="Kianian S.F."/>
            <person name="Figueroa M."/>
        </authorList>
    </citation>
    <scope>NUCLEOTIDE SEQUENCE [LARGE SCALE GENOMIC DNA]</scope>
    <source>
        <strain evidence="2">12SD80</strain>
    </source>
</reference>
<feature type="region of interest" description="Disordered" evidence="1">
    <location>
        <begin position="1"/>
        <end position="135"/>
    </location>
</feature>
<dbReference type="AlphaFoldDB" id="A0A2N5U252"/>
<organism evidence="2 3">
    <name type="scientific">Puccinia coronata f. sp. avenae</name>
    <dbReference type="NCBI Taxonomy" id="200324"/>
    <lineage>
        <taxon>Eukaryota</taxon>
        <taxon>Fungi</taxon>
        <taxon>Dikarya</taxon>
        <taxon>Basidiomycota</taxon>
        <taxon>Pucciniomycotina</taxon>
        <taxon>Pucciniomycetes</taxon>
        <taxon>Pucciniales</taxon>
        <taxon>Pucciniaceae</taxon>
        <taxon>Puccinia</taxon>
    </lineage>
</organism>
<sequence length="135" mass="14047">MPPPPLPSIPPPPGGGGSSAVWGVRAVGRSRGSGGAGPEALGASPPGPRTHSRRDLARSHFELGQQLEQRQPDHRHQAGPSTSSRTIDIKPDHRHQAGPSTSSRSGHASTSVDVGPHLSGTRMHIRVSQSFTSSL</sequence>
<comment type="caution">
    <text evidence="2">The sequence shown here is derived from an EMBL/GenBank/DDBJ whole genome shotgun (WGS) entry which is preliminary data.</text>
</comment>
<name>A0A2N5U252_9BASI</name>
<proteinExistence type="predicted"/>
<protein>
    <submittedName>
        <fullName evidence="2">Uncharacterized protein</fullName>
    </submittedName>
</protein>
<gene>
    <name evidence="2" type="ORF">PCASD_15417</name>
</gene>
<evidence type="ECO:0000313" key="3">
    <source>
        <dbReference type="Proteomes" id="UP000235392"/>
    </source>
</evidence>
<dbReference type="EMBL" id="PGCI01000259">
    <property type="protein sequence ID" value="PLW31830.1"/>
    <property type="molecule type" value="Genomic_DNA"/>
</dbReference>